<evidence type="ECO:0008006" key="4">
    <source>
        <dbReference type="Google" id="ProtNLM"/>
    </source>
</evidence>
<evidence type="ECO:0000313" key="3">
    <source>
        <dbReference type="Proteomes" id="UP000238801"/>
    </source>
</evidence>
<keyword evidence="1" id="KW-0732">Signal</keyword>
<reference evidence="2 3" key="1">
    <citation type="submission" date="2018-03" db="EMBL/GenBank/DDBJ databases">
        <title>Genomic Encyclopedia of Archaeal and Bacterial Type Strains, Phase II (KMG-II): from individual species to whole genera.</title>
        <authorList>
            <person name="Goeker M."/>
        </authorList>
    </citation>
    <scope>NUCLEOTIDE SEQUENCE [LARGE SCALE GENOMIC DNA]</scope>
    <source>
        <strain evidence="2 3">DSM 29318</strain>
    </source>
</reference>
<dbReference type="AlphaFoldDB" id="A0A2T0X7C8"/>
<evidence type="ECO:0000256" key="1">
    <source>
        <dbReference type="SAM" id="SignalP"/>
    </source>
</evidence>
<dbReference type="Pfam" id="PF09923">
    <property type="entry name" value="DUF2155"/>
    <property type="match status" value="1"/>
</dbReference>
<accession>A0A2T0X7C8</accession>
<dbReference type="EMBL" id="PVTT01000001">
    <property type="protein sequence ID" value="PRY94852.1"/>
    <property type="molecule type" value="Genomic_DNA"/>
</dbReference>
<dbReference type="InterPro" id="IPR019225">
    <property type="entry name" value="DUF2155"/>
</dbReference>
<organism evidence="2 3">
    <name type="scientific">Hasllibacter halocynthiae</name>
    <dbReference type="NCBI Taxonomy" id="595589"/>
    <lineage>
        <taxon>Bacteria</taxon>
        <taxon>Pseudomonadati</taxon>
        <taxon>Pseudomonadota</taxon>
        <taxon>Alphaproteobacteria</taxon>
        <taxon>Rhodobacterales</taxon>
        <taxon>Roseobacteraceae</taxon>
        <taxon>Hasllibacter</taxon>
    </lineage>
</organism>
<evidence type="ECO:0000313" key="2">
    <source>
        <dbReference type="EMBL" id="PRY94852.1"/>
    </source>
</evidence>
<protein>
    <recommendedName>
        <fullName evidence="4">DUF2155 domain-containing protein</fullName>
    </recommendedName>
</protein>
<gene>
    <name evidence="2" type="ORF">BCF33_0454</name>
</gene>
<dbReference type="Proteomes" id="UP000238801">
    <property type="component" value="Unassembled WGS sequence"/>
</dbReference>
<sequence>MDAGMIRLAVLLTVAALLPAHAQRADTGAGVVLRAIDRITGERRDIEMPNSSIATFEGMEVEHAECRHPADNPSGDAYALLQVRNLEDETVLFRGWMIASAPALNALDHPRYDVWVLRCTMS</sequence>
<keyword evidence="3" id="KW-1185">Reference proteome</keyword>
<feature type="signal peptide" evidence="1">
    <location>
        <begin position="1"/>
        <end position="22"/>
    </location>
</feature>
<name>A0A2T0X7C8_9RHOB</name>
<feature type="chain" id="PRO_5015635706" description="DUF2155 domain-containing protein" evidence="1">
    <location>
        <begin position="23"/>
        <end position="122"/>
    </location>
</feature>
<comment type="caution">
    <text evidence="2">The sequence shown here is derived from an EMBL/GenBank/DDBJ whole genome shotgun (WGS) entry which is preliminary data.</text>
</comment>
<proteinExistence type="predicted"/>